<comment type="caution">
    <text evidence="2">The sequence shown here is derived from an EMBL/GenBank/DDBJ whole genome shotgun (WGS) entry which is preliminary data.</text>
</comment>
<protein>
    <recommendedName>
        <fullName evidence="4">Zinc ribbon domain-containing protein</fullName>
    </recommendedName>
</protein>
<organism evidence="2 3">
    <name type="scientific">Pseudomonas shahriarae</name>
    <dbReference type="NCBI Taxonomy" id="2745512"/>
    <lineage>
        <taxon>Bacteria</taxon>
        <taxon>Pseudomonadati</taxon>
        <taxon>Pseudomonadota</taxon>
        <taxon>Gammaproteobacteria</taxon>
        <taxon>Pseudomonadales</taxon>
        <taxon>Pseudomonadaceae</taxon>
        <taxon>Pseudomonas</taxon>
    </lineage>
</organism>
<evidence type="ECO:0000313" key="2">
    <source>
        <dbReference type="EMBL" id="MDD0986616.1"/>
    </source>
</evidence>
<evidence type="ECO:0000256" key="1">
    <source>
        <dbReference type="SAM" id="Phobius"/>
    </source>
</evidence>
<dbReference type="Proteomes" id="UP001148189">
    <property type="component" value="Unassembled WGS sequence"/>
</dbReference>
<accession>A0ABT5NE90</accession>
<keyword evidence="1" id="KW-0472">Membrane</keyword>
<name>A0ABT5NE90_9PSED</name>
<reference evidence="2" key="1">
    <citation type="submission" date="2022-05" db="EMBL/GenBank/DDBJ databases">
        <title>Novel Pseudomonas spp. Isolated from a Rainbow Trout Aquaculture Facility.</title>
        <authorList>
            <person name="Testerman T."/>
            <person name="Graf J."/>
        </authorList>
    </citation>
    <scope>NUCLEOTIDE SEQUENCE</scope>
    <source>
        <strain evidence="2">ID1050</strain>
    </source>
</reference>
<gene>
    <name evidence="2" type="ORF">M5G21_16800</name>
</gene>
<evidence type="ECO:0000313" key="3">
    <source>
        <dbReference type="Proteomes" id="UP001148189"/>
    </source>
</evidence>
<dbReference type="EMBL" id="JAMDHD010000027">
    <property type="protein sequence ID" value="MDD0986616.1"/>
    <property type="molecule type" value="Genomic_DNA"/>
</dbReference>
<feature type="transmembrane region" description="Helical" evidence="1">
    <location>
        <begin position="36"/>
        <end position="55"/>
    </location>
</feature>
<keyword evidence="1" id="KW-0812">Transmembrane</keyword>
<evidence type="ECO:0008006" key="4">
    <source>
        <dbReference type="Google" id="ProtNLM"/>
    </source>
</evidence>
<keyword evidence="3" id="KW-1185">Reference proteome</keyword>
<dbReference type="RefSeq" id="WP_273866545.1">
    <property type="nucleotide sequence ID" value="NZ_JAMDHD010000027.1"/>
</dbReference>
<proteinExistence type="predicted"/>
<keyword evidence="1" id="KW-1133">Transmembrane helix</keyword>
<sequence>MALKPCKSCKHTVDTTAKVCPNCGVKDPGVTAGQQFLGVVILVVIIAVVVSMCSGGKGDSPEDKQAQKQTQVDEAACRKDLECAGNKYGISAGVYCKKPVERLAKYTARWTDGTFDMKFSHFRWLNQEQGLITFIGDKIEFQNGFGAFQKHIYECDFNPVNNQVLDVRARPGQL</sequence>